<dbReference type="InterPro" id="IPR005225">
    <property type="entry name" value="Small_GTP-bd"/>
</dbReference>
<dbReference type="STRING" id="573508.A0A1E3BRK3"/>
<feature type="domain" description="Wings apart-like protein C-terminal" evidence="14">
    <location>
        <begin position="309"/>
        <end position="647"/>
    </location>
</feature>
<keyword evidence="8" id="KW-0449">Lipoprotein</keyword>
<dbReference type="Pfam" id="PF07814">
    <property type="entry name" value="WAPL"/>
    <property type="match status" value="1"/>
</dbReference>
<evidence type="ECO:0000313" key="15">
    <source>
        <dbReference type="EMBL" id="ODM23585.1"/>
    </source>
</evidence>
<dbReference type="SMART" id="SM00175">
    <property type="entry name" value="RAB"/>
    <property type="match status" value="1"/>
</dbReference>
<evidence type="ECO:0000256" key="3">
    <source>
        <dbReference type="ARBA" id="ARBA00022741"/>
    </source>
</evidence>
<dbReference type="Gene3D" id="3.40.50.300">
    <property type="entry name" value="P-loop containing nucleotide triphosphate hydrolases"/>
    <property type="match status" value="1"/>
</dbReference>
<feature type="compositionally biased region" description="Basic and acidic residues" evidence="13">
    <location>
        <begin position="57"/>
        <end position="73"/>
    </location>
</feature>
<dbReference type="AlphaFoldDB" id="A0A1E3BRK3"/>
<evidence type="ECO:0000256" key="13">
    <source>
        <dbReference type="SAM" id="MobiDB-lite"/>
    </source>
</evidence>
<dbReference type="Proteomes" id="UP000094569">
    <property type="component" value="Unassembled WGS sequence"/>
</dbReference>
<comment type="caution">
    <text evidence="15">The sequence shown here is derived from an EMBL/GenBank/DDBJ whole genome shotgun (WGS) entry which is preliminary data.</text>
</comment>
<name>A0A1E3BRK3_ASPCR</name>
<evidence type="ECO:0000256" key="4">
    <source>
        <dbReference type="ARBA" id="ARBA00022801"/>
    </source>
</evidence>
<evidence type="ECO:0000256" key="9">
    <source>
        <dbReference type="ARBA" id="ARBA00023289"/>
    </source>
</evidence>
<dbReference type="PANTHER" id="PTHR24070">
    <property type="entry name" value="RAS, DI-RAS, AND RHEB FAMILY MEMBERS OF SMALL GTPASE SUPERFAMILY"/>
    <property type="match status" value="1"/>
</dbReference>
<evidence type="ECO:0000313" key="16">
    <source>
        <dbReference type="Proteomes" id="UP000094569"/>
    </source>
</evidence>
<dbReference type="NCBIfam" id="TIGR00231">
    <property type="entry name" value="small_GTP"/>
    <property type="match status" value="1"/>
</dbReference>
<dbReference type="PRINTS" id="PR00449">
    <property type="entry name" value="RASTRNSFRMNG"/>
</dbReference>
<feature type="compositionally biased region" description="Basic and acidic residues" evidence="13">
    <location>
        <begin position="229"/>
        <end position="240"/>
    </location>
</feature>
<dbReference type="InterPro" id="IPR022771">
    <property type="entry name" value="WAPL_C"/>
</dbReference>
<dbReference type="InterPro" id="IPR020849">
    <property type="entry name" value="Small_GTPase_Ras-type"/>
</dbReference>
<dbReference type="SUPFAM" id="SSF52540">
    <property type="entry name" value="P-loop containing nucleoside triphosphate hydrolases"/>
    <property type="match status" value="1"/>
</dbReference>
<keyword evidence="6" id="KW-0342">GTP-binding</keyword>
<evidence type="ECO:0000256" key="10">
    <source>
        <dbReference type="ARBA" id="ARBA00037969"/>
    </source>
</evidence>
<dbReference type="SUPFAM" id="SSF48371">
    <property type="entry name" value="ARM repeat"/>
    <property type="match status" value="1"/>
</dbReference>
<keyword evidence="4" id="KW-0378">Hydrolase</keyword>
<feature type="region of interest" description="Disordered" evidence="13">
    <location>
        <begin position="1"/>
        <end position="109"/>
    </location>
</feature>
<gene>
    <name evidence="15" type="ORF">SI65_01174</name>
</gene>
<keyword evidence="3" id="KW-0547">Nucleotide-binding</keyword>
<dbReference type="OrthoDB" id="5976022at2759"/>
<dbReference type="GO" id="GO:0007165">
    <property type="term" value="P:signal transduction"/>
    <property type="evidence" value="ECO:0007669"/>
    <property type="project" value="InterPro"/>
</dbReference>
<feature type="compositionally biased region" description="Basic and acidic residues" evidence="13">
    <location>
        <begin position="29"/>
        <end position="42"/>
    </location>
</feature>
<dbReference type="Gene3D" id="1.25.10.10">
    <property type="entry name" value="Leucine-rich Repeat Variant"/>
    <property type="match status" value="1"/>
</dbReference>
<evidence type="ECO:0000256" key="1">
    <source>
        <dbReference type="ARBA" id="ARBA00022481"/>
    </source>
</evidence>
<evidence type="ECO:0000256" key="6">
    <source>
        <dbReference type="ARBA" id="ARBA00023134"/>
    </source>
</evidence>
<dbReference type="SMART" id="SM00173">
    <property type="entry name" value="RAS"/>
    <property type="match status" value="1"/>
</dbReference>
<dbReference type="CDD" id="cd04137">
    <property type="entry name" value="RheB"/>
    <property type="match status" value="1"/>
</dbReference>
<comment type="similarity">
    <text evidence="10">Belongs to the small GTPase superfamily. Rheb family.</text>
</comment>
<dbReference type="PROSITE" id="PS51419">
    <property type="entry name" value="RAB"/>
    <property type="match status" value="1"/>
</dbReference>
<dbReference type="GO" id="GO:0046872">
    <property type="term" value="F:metal ion binding"/>
    <property type="evidence" value="ECO:0007669"/>
    <property type="project" value="UniProtKB-KW"/>
</dbReference>
<feature type="region of interest" description="Disordered" evidence="13">
    <location>
        <begin position="203"/>
        <end position="253"/>
    </location>
</feature>
<dbReference type="InterPro" id="IPR016024">
    <property type="entry name" value="ARM-type_fold"/>
</dbReference>
<evidence type="ECO:0000256" key="11">
    <source>
        <dbReference type="ARBA" id="ARBA00046278"/>
    </source>
</evidence>
<organism evidence="15 16">
    <name type="scientific">Aspergillus cristatus</name>
    <name type="common">Chinese Fuzhuan brick tea-fermentation fungus</name>
    <name type="synonym">Eurotium cristatum</name>
    <dbReference type="NCBI Taxonomy" id="573508"/>
    <lineage>
        <taxon>Eukaryota</taxon>
        <taxon>Fungi</taxon>
        <taxon>Dikarya</taxon>
        <taxon>Ascomycota</taxon>
        <taxon>Pezizomycotina</taxon>
        <taxon>Eurotiomycetes</taxon>
        <taxon>Eurotiomycetidae</taxon>
        <taxon>Eurotiales</taxon>
        <taxon>Aspergillaceae</taxon>
        <taxon>Aspergillus</taxon>
        <taxon>Aspergillus subgen. Aspergillus</taxon>
    </lineage>
</organism>
<reference evidence="15 16" key="1">
    <citation type="journal article" date="2016" name="BMC Genomics">
        <title>Comparative genomic and transcriptomic analyses of the Fuzhuan brick tea-fermentation fungus Aspergillus cristatus.</title>
        <authorList>
            <person name="Ge Y."/>
            <person name="Wang Y."/>
            <person name="Liu Y."/>
            <person name="Tan Y."/>
            <person name="Ren X."/>
            <person name="Zhang X."/>
            <person name="Hyde K.D."/>
            <person name="Liu Y."/>
            <person name="Liu Z."/>
        </authorList>
    </citation>
    <scope>NUCLEOTIDE SEQUENCE [LARGE SCALE GENOMIC DNA]</scope>
    <source>
        <strain evidence="15 16">GZAAS20.1005</strain>
    </source>
</reference>
<accession>A0A1E3BRK3</accession>
<dbReference type="PROSITE" id="PS51421">
    <property type="entry name" value="RAS"/>
    <property type="match status" value="1"/>
</dbReference>
<dbReference type="GO" id="GO:0012505">
    <property type="term" value="C:endomembrane system"/>
    <property type="evidence" value="ECO:0007669"/>
    <property type="project" value="UniProtKB-SubCell"/>
</dbReference>
<dbReference type="GO" id="GO:0016020">
    <property type="term" value="C:membrane"/>
    <property type="evidence" value="ECO:0007669"/>
    <property type="project" value="InterPro"/>
</dbReference>
<dbReference type="SMART" id="SM00174">
    <property type="entry name" value="RHO"/>
    <property type="match status" value="1"/>
</dbReference>
<feature type="compositionally biased region" description="Polar residues" evidence="13">
    <location>
        <begin position="15"/>
        <end position="26"/>
    </location>
</feature>
<comment type="subcellular location">
    <subcellularLocation>
        <location evidence="11">Endomembrane system</location>
        <topology evidence="11">Lipid-anchor</topology>
        <orientation evidence="11">Cytoplasmic side</orientation>
    </subcellularLocation>
</comment>
<protein>
    <recommendedName>
        <fullName evidence="14">Wings apart-like protein C-terminal domain-containing protein</fullName>
    </recommendedName>
</protein>
<dbReference type="Pfam" id="PF00071">
    <property type="entry name" value="Ras"/>
    <property type="match status" value="1"/>
</dbReference>
<dbReference type="InterPro" id="IPR011989">
    <property type="entry name" value="ARM-like"/>
</dbReference>
<evidence type="ECO:0000256" key="8">
    <source>
        <dbReference type="ARBA" id="ARBA00023288"/>
    </source>
</evidence>
<sequence length="915" mass="101998">MHGTQRRSHKHKTYGRSSRTQRSTYASFEESKFHAKSHDRQGISDTSPTSESPDLQQQRKTETRETRETEVQKTRPSGKPGGDLSGNPSFPDESTYRFRSSIKDEPGSIKRKRYRFSPDFQGIDACEISVCNDGFSDVHAKSETTFTKPDNIKRLNQSEKWDGINAAPDFSLQSQPNTKSGYGEIIHPRKKLVDLLDSVHPPAEGPSASFISDRESNSVACTSQSTLTRQRDIMPQRVEDSATVPSSGLRGPPVTYARQRSFLNEVYVSSGIEDKDANTNSKNQQLETKKASCFDLDADDDTSVGSGPIRSIHELRQAGDNSRFRSAVDCMFEDIANGDNTNSTRCNGFVQLSSKLLDHQFINRFSECGFAERLVEYMKYVKDDLDMISASFALCSIELLFSSGAFPQTHLASLWQSLLDLSPRLIDVEDDILLMSKARGSGVSKAVQKSIQETLLMLSNRLLPRLSPRSLALQCIRSVLSNLQQHNNTIEAMPTAILDRFVCLLISIHHSNMDSPLSPEDCPMVITILSILETYTLLLGPLPVDQQSALKSLTQLFYFLQPKGFDDSNDRTQQIHVHYIRLILNLTNNEPSFCNAFVTPGLVQGLVSIITSGFNMSPEGGPVEESNTLNRIILALGTLINLAEKSDMAKAMFLIAEDHSTSFLHSLVQKFSANINLITETHPVYDSHYNVVVGYLSILLVTLCLNLEALSQVKELLGGEGLDILLSTADEFQQYHEKVEEDLQAGGKSSLTVRFVEHHFVESYYPTIENTFSRIIKYNGQDFATEIVDTAGQDEYSILNSKHFIGIHGYIIAYSVASRQSFDMVRVIRDKILNHLGADYVPLVIVGNKSDLKPEQRQVSLDEGRQLGEEFHCAFTEASARLGYNVDKTFDLIIGEIEKSQNPSQPAGANKCTVM</sequence>
<keyword evidence="9" id="KW-0636">Prenylation</keyword>
<evidence type="ECO:0000256" key="7">
    <source>
        <dbReference type="ARBA" id="ARBA00023136"/>
    </source>
</evidence>
<evidence type="ECO:0000256" key="12">
    <source>
        <dbReference type="ARBA" id="ARBA00049117"/>
    </source>
</evidence>
<dbReference type="EMBL" id="JXNT01000001">
    <property type="protein sequence ID" value="ODM23585.1"/>
    <property type="molecule type" value="Genomic_DNA"/>
</dbReference>
<comment type="catalytic activity">
    <reaction evidence="12">
        <text>GTP + H2O = GDP + phosphate + H(+)</text>
        <dbReference type="Rhea" id="RHEA:19669"/>
        <dbReference type="ChEBI" id="CHEBI:15377"/>
        <dbReference type="ChEBI" id="CHEBI:15378"/>
        <dbReference type="ChEBI" id="CHEBI:37565"/>
        <dbReference type="ChEBI" id="CHEBI:43474"/>
        <dbReference type="ChEBI" id="CHEBI:58189"/>
    </reaction>
    <physiologicalReaction direction="left-to-right" evidence="12">
        <dbReference type="Rhea" id="RHEA:19670"/>
    </physiologicalReaction>
</comment>
<evidence type="ECO:0000256" key="5">
    <source>
        <dbReference type="ARBA" id="ARBA00022842"/>
    </source>
</evidence>
<dbReference type="InterPro" id="IPR027417">
    <property type="entry name" value="P-loop_NTPase"/>
</dbReference>
<keyword evidence="2" id="KW-0479">Metal-binding</keyword>
<dbReference type="InterPro" id="IPR001806">
    <property type="entry name" value="Small_GTPase"/>
</dbReference>
<evidence type="ECO:0000256" key="2">
    <source>
        <dbReference type="ARBA" id="ARBA00022723"/>
    </source>
</evidence>
<keyword evidence="1" id="KW-0488">Methylation</keyword>
<evidence type="ECO:0000259" key="14">
    <source>
        <dbReference type="Pfam" id="PF07814"/>
    </source>
</evidence>
<feature type="compositionally biased region" description="Basic residues" evidence="13">
    <location>
        <begin position="1"/>
        <end position="14"/>
    </location>
</feature>
<keyword evidence="5" id="KW-0460">Magnesium</keyword>
<proteinExistence type="inferred from homology"/>
<dbReference type="GO" id="GO:0003924">
    <property type="term" value="F:GTPase activity"/>
    <property type="evidence" value="ECO:0007669"/>
    <property type="project" value="InterPro"/>
</dbReference>
<feature type="compositionally biased region" description="Polar residues" evidence="13">
    <location>
        <begin position="43"/>
        <end position="55"/>
    </location>
</feature>
<keyword evidence="16" id="KW-1185">Reference proteome</keyword>
<dbReference type="FunFam" id="3.40.50.300:FF:000273">
    <property type="entry name" value="GTP-binding protein Rheb homolog"/>
    <property type="match status" value="1"/>
</dbReference>
<dbReference type="VEuPathDB" id="FungiDB:SI65_01174"/>
<feature type="compositionally biased region" description="Polar residues" evidence="13">
    <location>
        <begin position="217"/>
        <end position="228"/>
    </location>
</feature>
<dbReference type="GO" id="GO:0005525">
    <property type="term" value="F:GTP binding"/>
    <property type="evidence" value="ECO:0007669"/>
    <property type="project" value="UniProtKB-KW"/>
</dbReference>
<keyword evidence="7" id="KW-0472">Membrane</keyword>